<dbReference type="Pfam" id="PF13731">
    <property type="entry name" value="WxL"/>
    <property type="match status" value="1"/>
</dbReference>
<organism evidence="4 5">
    <name type="scientific">Latilactobacillus sakei subsp. sakei (strain 23K)</name>
    <name type="common">Lactobacillus sakei subsp. sakei</name>
    <dbReference type="NCBI Taxonomy" id="314315"/>
    <lineage>
        <taxon>Bacteria</taxon>
        <taxon>Bacillati</taxon>
        <taxon>Bacillota</taxon>
        <taxon>Bacilli</taxon>
        <taxon>Lactobacillales</taxon>
        <taxon>Lactobacillaceae</taxon>
        <taxon>Latilactobacillus</taxon>
    </lineage>
</organism>
<evidence type="ECO:0000313" key="5">
    <source>
        <dbReference type="Proteomes" id="UP000002707"/>
    </source>
</evidence>
<evidence type="ECO:0000256" key="2">
    <source>
        <dbReference type="SAM" id="SignalP"/>
    </source>
</evidence>
<dbReference type="OrthoDB" id="2327001at2"/>
<feature type="signal peptide" evidence="2">
    <location>
        <begin position="1"/>
        <end position="28"/>
    </location>
</feature>
<dbReference type="STRING" id="314315.LCA_0215"/>
<evidence type="ECO:0000259" key="3">
    <source>
        <dbReference type="Pfam" id="PF13731"/>
    </source>
</evidence>
<feature type="region of interest" description="Disordered" evidence="1">
    <location>
        <begin position="222"/>
        <end position="244"/>
    </location>
</feature>
<protein>
    <submittedName>
        <fullName evidence="4">Hypothetical cell surface protein</fullName>
    </submittedName>
</protein>
<dbReference type="RefSeq" id="WP_011373925.1">
    <property type="nucleotide sequence ID" value="NC_007576.1"/>
</dbReference>
<name>Q38Z65_LATSS</name>
<dbReference type="AlphaFoldDB" id="Q38Z65"/>
<dbReference type="InterPro" id="IPR027994">
    <property type="entry name" value="WxL_dom"/>
</dbReference>
<keyword evidence="5" id="KW-1185">Reference proteome</keyword>
<feature type="domain" description="WxL" evidence="3">
    <location>
        <begin position="57"/>
        <end position="325"/>
    </location>
</feature>
<evidence type="ECO:0000313" key="4">
    <source>
        <dbReference type="EMBL" id="CAI54512.1"/>
    </source>
</evidence>
<evidence type="ECO:0000256" key="1">
    <source>
        <dbReference type="SAM" id="MobiDB-lite"/>
    </source>
</evidence>
<accession>Q38Z65</accession>
<dbReference type="EMBL" id="CR936503">
    <property type="protein sequence ID" value="CAI54512.1"/>
    <property type="molecule type" value="Genomic_DNA"/>
</dbReference>
<dbReference type="KEGG" id="lsa:LCA_0215"/>
<feature type="chain" id="PRO_5004222291" evidence="2">
    <location>
        <begin position="29"/>
        <end position="327"/>
    </location>
</feature>
<dbReference type="eggNOG" id="ENOG5030B3Z">
    <property type="taxonomic scope" value="Bacteria"/>
</dbReference>
<keyword evidence="2" id="KW-0732">Signal</keyword>
<dbReference type="Proteomes" id="UP000002707">
    <property type="component" value="Chromosome"/>
</dbReference>
<sequence>MKFTKLTSTVLTASTLLAILAPATIASAATPKDDAAANGGTKLPMTDTTDAGISFGDTHDNGNSGYLRLQMVPKTLDFGNHAKYDAAHTNFDATGANLGVVGNDTHASYDQQDSNKTETLTTSDANLKAVQGTAWVTVVDKQVTRQHADGMDAATTQKAGDWDLKVSTAEPLKTTSGQEIDGANLLFKHTKYALTSGVYELTNSDQDKTFAKDLADYKASIATPPATPKADGDDGDPAPAPSAGDVAINETAKDAITDTFSLSLAAPTSKLGTAAGTVVGKADTDTGTGANVFAWAPEDIQLVMPTDAAVANAIYKTSLTWTLETGK</sequence>
<reference evidence="5" key="1">
    <citation type="journal article" date="2005" name="Nat. Biotechnol.">
        <title>The complete genome sequence of the meat-borne lactic acid bacterium Lactobacillus sakei 23K.</title>
        <authorList>
            <person name="Chaillou S."/>
            <person name="Champomier-Verges M.-C."/>
            <person name="Cornet M."/>
            <person name="Crutz-Le Coq A.-M."/>
            <person name="Dudez A.-M."/>
            <person name="Martin V."/>
            <person name="Beaufils S."/>
            <person name="Darbon-Rongere E."/>
            <person name="Bossy R."/>
            <person name="Loux V."/>
            <person name="Zagorec M."/>
        </authorList>
    </citation>
    <scope>NUCLEOTIDE SEQUENCE [LARGE SCALE GENOMIC DNA]</scope>
    <source>
        <strain evidence="5">23K</strain>
    </source>
</reference>
<dbReference type="HOGENOM" id="CLU_945912_0_0_9"/>
<proteinExistence type="predicted"/>
<gene>
    <name evidence="4" type="ordered locus">LCA_0215</name>
</gene>